<sequence length="227" mass="25901">MNIIQSKASFIQFTLDPDTAWTRIDMIVGENFRTLGDSFQLNTTPLTDATLVPFSNFQIVDQKTLILDVAVNTSLSRYQIDLTKHKAGLAVAQFIEAYNAGAPKIKTAFSDSIKIETDKQFFKFQIEDISYDDTNIENKKWLIISRNKYGVYVQIKEPLIAQRRYEQVKSVELRGHLLKVACAGEDLWNETASETPPLPYTWKLNVQPEFAEIVTTLLTICIEQLNK</sequence>
<evidence type="ECO:0000313" key="1">
    <source>
        <dbReference type="EMBL" id="SDC32768.1"/>
    </source>
</evidence>
<protein>
    <submittedName>
        <fullName evidence="1">Uncharacterized protein</fullName>
    </submittedName>
</protein>
<dbReference type="Proteomes" id="UP000198757">
    <property type="component" value="Unassembled WGS sequence"/>
</dbReference>
<proteinExistence type="predicted"/>
<name>A0A1G6KPL4_NIADE</name>
<dbReference type="InterPro" id="IPR058497">
    <property type="entry name" value="DUF8184"/>
</dbReference>
<dbReference type="Pfam" id="PF26559">
    <property type="entry name" value="DUF8184"/>
    <property type="match status" value="1"/>
</dbReference>
<dbReference type="RefSeq" id="WP_090388687.1">
    <property type="nucleotide sequence ID" value="NZ_FMZO01000002.1"/>
</dbReference>
<dbReference type="STRING" id="1285928.SAMN04487894_10249"/>
<dbReference type="AlphaFoldDB" id="A0A1G6KPL4"/>
<organism evidence="1 2">
    <name type="scientific">Niabella drilacis (strain DSM 25811 / CCM 8410 / CCUG 62505 / LMG 26954 / E90)</name>
    <dbReference type="NCBI Taxonomy" id="1285928"/>
    <lineage>
        <taxon>Bacteria</taxon>
        <taxon>Pseudomonadati</taxon>
        <taxon>Bacteroidota</taxon>
        <taxon>Chitinophagia</taxon>
        <taxon>Chitinophagales</taxon>
        <taxon>Chitinophagaceae</taxon>
        <taxon>Niabella</taxon>
    </lineage>
</organism>
<gene>
    <name evidence="1" type="ORF">SAMN04487894_10249</name>
</gene>
<keyword evidence="2" id="KW-1185">Reference proteome</keyword>
<reference evidence="2" key="1">
    <citation type="submission" date="2016-10" db="EMBL/GenBank/DDBJ databases">
        <authorList>
            <person name="Varghese N."/>
            <person name="Submissions S."/>
        </authorList>
    </citation>
    <scope>NUCLEOTIDE SEQUENCE [LARGE SCALE GENOMIC DNA]</scope>
    <source>
        <strain evidence="2">DSM 25811 / CCM 8410 / LMG 26954 / E90</strain>
    </source>
</reference>
<accession>A0A1G6KPL4</accession>
<dbReference type="OrthoDB" id="1491645at2"/>
<evidence type="ECO:0000313" key="2">
    <source>
        <dbReference type="Proteomes" id="UP000198757"/>
    </source>
</evidence>
<dbReference type="EMBL" id="FMZO01000002">
    <property type="protein sequence ID" value="SDC32768.1"/>
    <property type="molecule type" value="Genomic_DNA"/>
</dbReference>